<gene>
    <name evidence="1" type="ORF">GCM10008066_17140</name>
</gene>
<organism evidence="1 2">
    <name type="scientific">Oxalicibacterium faecigallinarum</name>
    <dbReference type="NCBI Taxonomy" id="573741"/>
    <lineage>
        <taxon>Bacteria</taxon>
        <taxon>Pseudomonadati</taxon>
        <taxon>Pseudomonadota</taxon>
        <taxon>Betaproteobacteria</taxon>
        <taxon>Burkholderiales</taxon>
        <taxon>Oxalobacteraceae</taxon>
        <taxon>Oxalicibacterium</taxon>
    </lineage>
</organism>
<evidence type="ECO:0000313" key="1">
    <source>
        <dbReference type="EMBL" id="GGI19050.1"/>
    </source>
</evidence>
<proteinExistence type="predicted"/>
<dbReference type="Proteomes" id="UP000642180">
    <property type="component" value="Unassembled WGS sequence"/>
</dbReference>
<dbReference type="RefSeq" id="WP_188380816.1">
    <property type="nucleotide sequence ID" value="NZ_BMDI01000001.1"/>
</dbReference>
<name>A0A8J3F3B7_9BURK</name>
<dbReference type="AlphaFoldDB" id="A0A8J3F3B7"/>
<protein>
    <submittedName>
        <fullName evidence="1">Uncharacterized protein</fullName>
    </submittedName>
</protein>
<evidence type="ECO:0000313" key="2">
    <source>
        <dbReference type="Proteomes" id="UP000642180"/>
    </source>
</evidence>
<sequence length="77" mass="8824">MACDHKKVLELAKAGNWEESHALVQVHGDELSCQIHGYLHRVEGDLSNARYWYSRGNSTLPANSLEEEFERLSARLR</sequence>
<comment type="caution">
    <text evidence="1">The sequence shown here is derived from an EMBL/GenBank/DDBJ whole genome shotgun (WGS) entry which is preliminary data.</text>
</comment>
<reference evidence="2" key="1">
    <citation type="journal article" date="2019" name="Int. J. Syst. Evol. Microbiol.">
        <title>The Global Catalogue of Microorganisms (GCM) 10K type strain sequencing project: providing services to taxonomists for standard genome sequencing and annotation.</title>
        <authorList>
            <consortium name="The Broad Institute Genomics Platform"/>
            <consortium name="The Broad Institute Genome Sequencing Center for Infectious Disease"/>
            <person name="Wu L."/>
            <person name="Ma J."/>
        </authorList>
    </citation>
    <scope>NUCLEOTIDE SEQUENCE [LARGE SCALE GENOMIC DNA]</scope>
    <source>
        <strain evidence="2">CCM 2767</strain>
    </source>
</reference>
<keyword evidence="2" id="KW-1185">Reference proteome</keyword>
<accession>A0A8J3F3B7</accession>
<dbReference type="EMBL" id="BMDI01000001">
    <property type="protein sequence ID" value="GGI19050.1"/>
    <property type="molecule type" value="Genomic_DNA"/>
</dbReference>